<dbReference type="FunCoup" id="G0PAX5">
    <property type="interactions" value="1044"/>
</dbReference>
<proteinExistence type="predicted"/>
<keyword evidence="2" id="KW-0472">Membrane</keyword>
<accession>G0PAX5</accession>
<gene>
    <name evidence="3" type="ORF">CAEBREN_22324</name>
</gene>
<feature type="region of interest" description="Disordered" evidence="1">
    <location>
        <begin position="40"/>
        <end position="79"/>
    </location>
</feature>
<name>G0PAX5_CAEBE</name>
<organism evidence="4">
    <name type="scientific">Caenorhabditis brenneri</name>
    <name type="common">Nematode worm</name>
    <dbReference type="NCBI Taxonomy" id="135651"/>
    <lineage>
        <taxon>Eukaryota</taxon>
        <taxon>Metazoa</taxon>
        <taxon>Ecdysozoa</taxon>
        <taxon>Nematoda</taxon>
        <taxon>Chromadorea</taxon>
        <taxon>Rhabditida</taxon>
        <taxon>Rhabditina</taxon>
        <taxon>Rhabditomorpha</taxon>
        <taxon>Rhabditoidea</taxon>
        <taxon>Rhabditidae</taxon>
        <taxon>Peloderinae</taxon>
        <taxon>Caenorhabditis</taxon>
    </lineage>
</organism>
<protein>
    <submittedName>
        <fullName evidence="3">Uncharacterized protein</fullName>
    </submittedName>
</protein>
<evidence type="ECO:0000313" key="3">
    <source>
        <dbReference type="EMBL" id="EGT50034.1"/>
    </source>
</evidence>
<evidence type="ECO:0000256" key="2">
    <source>
        <dbReference type="SAM" id="Phobius"/>
    </source>
</evidence>
<keyword evidence="2" id="KW-1133">Transmembrane helix</keyword>
<dbReference type="STRING" id="135651.G0PAX5"/>
<dbReference type="EMBL" id="GL380192">
    <property type="protein sequence ID" value="EGT50034.1"/>
    <property type="molecule type" value="Genomic_DNA"/>
</dbReference>
<dbReference type="HOGENOM" id="CLU_054836_0_0_1"/>
<dbReference type="Proteomes" id="UP000008068">
    <property type="component" value="Unassembled WGS sequence"/>
</dbReference>
<evidence type="ECO:0000256" key="1">
    <source>
        <dbReference type="SAM" id="MobiDB-lite"/>
    </source>
</evidence>
<feature type="compositionally biased region" description="Polar residues" evidence="1">
    <location>
        <begin position="53"/>
        <end position="68"/>
    </location>
</feature>
<dbReference type="AlphaFoldDB" id="G0PAX5"/>
<feature type="region of interest" description="Disordered" evidence="1">
    <location>
        <begin position="319"/>
        <end position="350"/>
    </location>
</feature>
<feature type="compositionally biased region" description="Acidic residues" evidence="1">
    <location>
        <begin position="337"/>
        <end position="350"/>
    </location>
</feature>
<feature type="transmembrane region" description="Helical" evidence="2">
    <location>
        <begin position="355"/>
        <end position="381"/>
    </location>
</feature>
<feature type="compositionally biased region" description="Basic and acidic residues" evidence="1">
    <location>
        <begin position="319"/>
        <end position="333"/>
    </location>
</feature>
<dbReference type="OrthoDB" id="5848852at2759"/>
<dbReference type="InParanoid" id="G0PAX5"/>
<evidence type="ECO:0000313" key="4">
    <source>
        <dbReference type="Proteomes" id="UP000008068"/>
    </source>
</evidence>
<keyword evidence="2" id="KW-0812">Transmembrane</keyword>
<keyword evidence="4" id="KW-1185">Reference proteome</keyword>
<dbReference type="eggNOG" id="KOG1418">
    <property type="taxonomic scope" value="Eukaryota"/>
</dbReference>
<sequence length="416" mass="45784">MEFGAANAYNKIDEKVEMTLKEAAEVLKQLEVNKNDKSVFSVHSSSSYESRKTISIGSTHHSSDQQPRATIRTPKDTQKASRSLFFPEAKINAKSTSLMYSTSNSGTTDVSSIDPVTPTPDSLFPEAIYIPAGTKSSEIKMLIGSSVSSRESVRAVKTTGHGCHMQKLAVEPLEDIRQLKCRGLPKSKPDSLFPKATYESGPEKILAISPVTSSIVTTDKSCNLTTTTTTSSNLGQPIEFFSADGRIKMMLQPVAEKAKRKQPKAAPATEEYTVPKQLQSSTRLKTIENPRAKFSTNFTIFDNSIDLSGIFNGNSMKKRDLSKLPGDEEKKQGDGVANEEEEEEEEKNEEPSFDYLFITLIYIGIGLALTTMAIEIAADLLKKLHYIGRKMENVGQAVVWFGGKKWVVLLESSENC</sequence>
<dbReference type="OMA" id="WFGGKKW"/>
<feature type="region of interest" description="Disordered" evidence="1">
    <location>
        <begin position="258"/>
        <end position="277"/>
    </location>
</feature>
<reference evidence="4" key="1">
    <citation type="submission" date="2011-07" db="EMBL/GenBank/DDBJ databases">
        <authorList>
            <consortium name="Caenorhabditis brenneri Sequencing and Analysis Consortium"/>
            <person name="Wilson R.K."/>
        </authorList>
    </citation>
    <scope>NUCLEOTIDE SEQUENCE [LARGE SCALE GENOMIC DNA]</scope>
    <source>
        <strain evidence="4">PB2801</strain>
    </source>
</reference>